<evidence type="ECO:0000313" key="6">
    <source>
        <dbReference type="Proteomes" id="UP000789390"/>
    </source>
</evidence>
<protein>
    <recommendedName>
        <fullName evidence="4">PDZ domain-containing protein</fullName>
    </recommendedName>
</protein>
<gene>
    <name evidence="5" type="ORF">DGAL_LOCUS3704</name>
</gene>
<dbReference type="InterPro" id="IPR036034">
    <property type="entry name" value="PDZ_sf"/>
</dbReference>
<keyword evidence="2" id="KW-0963">Cytoplasm</keyword>
<feature type="region of interest" description="Disordered" evidence="3">
    <location>
        <begin position="153"/>
        <end position="223"/>
    </location>
</feature>
<name>A0A8J2RKK6_9CRUS</name>
<feature type="region of interest" description="Disordered" evidence="3">
    <location>
        <begin position="253"/>
        <end position="272"/>
    </location>
</feature>
<dbReference type="PANTHER" id="PTHR15963:SF5">
    <property type="entry name" value="SHORT SPINDLE 6, ISOFORM A"/>
    <property type="match status" value="1"/>
</dbReference>
<dbReference type="InterPro" id="IPR001478">
    <property type="entry name" value="PDZ"/>
</dbReference>
<evidence type="ECO:0000256" key="2">
    <source>
        <dbReference type="ARBA" id="ARBA00022490"/>
    </source>
</evidence>
<dbReference type="GO" id="GO:0005737">
    <property type="term" value="C:cytoplasm"/>
    <property type="evidence" value="ECO:0007669"/>
    <property type="project" value="UniProtKB-SubCell"/>
</dbReference>
<dbReference type="SUPFAM" id="SSF50156">
    <property type="entry name" value="PDZ domain-like"/>
    <property type="match status" value="1"/>
</dbReference>
<accession>A0A8J2RKK6</accession>
<keyword evidence="6" id="KW-1185">Reference proteome</keyword>
<dbReference type="Pfam" id="PF00595">
    <property type="entry name" value="PDZ"/>
    <property type="match status" value="1"/>
</dbReference>
<evidence type="ECO:0000313" key="5">
    <source>
        <dbReference type="EMBL" id="CAH0101373.1"/>
    </source>
</evidence>
<feature type="compositionally biased region" description="Polar residues" evidence="3">
    <location>
        <begin position="179"/>
        <end position="215"/>
    </location>
</feature>
<dbReference type="SMART" id="SM00228">
    <property type="entry name" value="PDZ"/>
    <property type="match status" value="1"/>
</dbReference>
<comment type="caution">
    <text evidence="5">The sequence shown here is derived from an EMBL/GenBank/DDBJ whole genome shotgun (WGS) entry which is preliminary data.</text>
</comment>
<evidence type="ECO:0000256" key="3">
    <source>
        <dbReference type="SAM" id="MobiDB-lite"/>
    </source>
</evidence>
<dbReference type="OrthoDB" id="2272012at2759"/>
<dbReference type="EMBL" id="CAKKLH010000057">
    <property type="protein sequence ID" value="CAH0101373.1"/>
    <property type="molecule type" value="Genomic_DNA"/>
</dbReference>
<comment type="subcellular location">
    <subcellularLocation>
        <location evidence="1">Cytoplasm</location>
    </subcellularLocation>
</comment>
<dbReference type="InterPro" id="IPR052122">
    <property type="entry name" value="Intracell_Traff_Signaling_Reg"/>
</dbReference>
<dbReference type="AlphaFoldDB" id="A0A8J2RKK6"/>
<organism evidence="5 6">
    <name type="scientific">Daphnia galeata</name>
    <dbReference type="NCBI Taxonomy" id="27404"/>
    <lineage>
        <taxon>Eukaryota</taxon>
        <taxon>Metazoa</taxon>
        <taxon>Ecdysozoa</taxon>
        <taxon>Arthropoda</taxon>
        <taxon>Crustacea</taxon>
        <taxon>Branchiopoda</taxon>
        <taxon>Diplostraca</taxon>
        <taxon>Cladocera</taxon>
        <taxon>Anomopoda</taxon>
        <taxon>Daphniidae</taxon>
        <taxon>Daphnia</taxon>
    </lineage>
</organism>
<evidence type="ECO:0000259" key="4">
    <source>
        <dbReference type="PROSITE" id="PS50106"/>
    </source>
</evidence>
<feature type="domain" description="PDZ" evidence="4">
    <location>
        <begin position="24"/>
        <end position="112"/>
    </location>
</feature>
<evidence type="ECO:0000256" key="1">
    <source>
        <dbReference type="ARBA" id="ARBA00004496"/>
    </source>
</evidence>
<feature type="region of interest" description="Disordered" evidence="3">
    <location>
        <begin position="364"/>
        <end position="393"/>
    </location>
</feature>
<reference evidence="5" key="1">
    <citation type="submission" date="2021-11" db="EMBL/GenBank/DDBJ databases">
        <authorList>
            <person name="Schell T."/>
        </authorList>
    </citation>
    <scope>NUCLEOTIDE SEQUENCE</scope>
    <source>
        <strain evidence="5">M5</strain>
    </source>
</reference>
<dbReference type="PROSITE" id="PS50106">
    <property type="entry name" value="PDZ"/>
    <property type="match status" value="1"/>
</dbReference>
<feature type="region of interest" description="Disordered" evidence="3">
    <location>
        <begin position="405"/>
        <end position="478"/>
    </location>
</feature>
<dbReference type="Gene3D" id="2.30.42.10">
    <property type="match status" value="1"/>
</dbReference>
<sequence length="478" mass="53866">MSSMTRSSFRDSGATLASDSDRRTVIVERLNGSFGFTLQSYGIQYREESEVEIVTYVDFVDPIGHAHKAGLRSGDVILSINGQDVERTDHATLVSIIQSCPDRIRMVVVYENCVRKVELHMKYIRLTQMLEFKAREYQEVCAREKSLISRLDKNRGPGPYYTMQHPSQMMVRRNPVNPPSSCTPGSYSSKSLPRQTQNQVESIHGSPTASGSSIHTGPRCRQGSSKGLSYLCIGRSSDCDCCFRPEAHKMSAAVSESHRSKQQSQQRPRSVHLSCYKETSAASPDERYLIRPSDRTSGNCKSYGGYGFGYEYSTAKSHPNNAIPCMNPPTNPHYYGRYQPQPIAPHKSADDLLLAAQFQNQCHLNNSPRHRQPSFQEPFHPANRGPKQPIPQQPQLQTLDSITFYTRPPQPSAVHSTARVESHHHHPPPQPHYRPFYQPQAQQQLNSPGNDDEGGFNEARRFRTLPAANSYAKRADFR</sequence>
<dbReference type="PANTHER" id="PTHR15963">
    <property type="entry name" value="GENERAL RECEPTOR FOR PHOSPHOINOSITIDES 1-ASSOCIATED SCAFFOLD PROTEIN-RELATED"/>
    <property type="match status" value="1"/>
</dbReference>
<proteinExistence type="predicted"/>
<dbReference type="Proteomes" id="UP000789390">
    <property type="component" value="Unassembled WGS sequence"/>
</dbReference>